<dbReference type="Gene3D" id="2.40.128.630">
    <property type="match status" value="2"/>
</dbReference>
<dbReference type="InterPro" id="IPR002372">
    <property type="entry name" value="PQQ_rpt_dom"/>
</dbReference>
<dbReference type="InterPro" id="IPR018391">
    <property type="entry name" value="PQQ_b-propeller_rpt"/>
</dbReference>
<dbReference type="PANTHER" id="PTHR34512:SF30">
    <property type="entry name" value="OUTER MEMBRANE PROTEIN ASSEMBLY FACTOR BAMB"/>
    <property type="match status" value="1"/>
</dbReference>
<proteinExistence type="predicted"/>
<dbReference type="AlphaFoldDB" id="A0AAP2ZA65"/>
<dbReference type="EMBL" id="JAOPJZ010000011">
    <property type="protein sequence ID" value="MCU4752990.1"/>
    <property type="molecule type" value="Genomic_DNA"/>
</dbReference>
<dbReference type="InterPro" id="IPR015943">
    <property type="entry name" value="WD40/YVTN_repeat-like_dom_sf"/>
</dbReference>
<feature type="domain" description="Pyrrolo-quinoline quinone repeat" evidence="1">
    <location>
        <begin position="429"/>
        <end position="606"/>
    </location>
</feature>
<keyword evidence="3" id="KW-1185">Reference proteome</keyword>
<protein>
    <submittedName>
        <fullName evidence="2">PQQ-binding-like beta-propeller repeat protein</fullName>
    </submittedName>
</protein>
<dbReference type="Proteomes" id="UP001321047">
    <property type="component" value="Unassembled WGS sequence"/>
</dbReference>
<name>A0AAP2ZA65_9EURY</name>
<dbReference type="SUPFAM" id="SSF50998">
    <property type="entry name" value="Quinoprotein alcohol dehydrogenase-like"/>
    <property type="match status" value="2"/>
</dbReference>
<dbReference type="GO" id="GO:0005198">
    <property type="term" value="F:structural molecule activity"/>
    <property type="evidence" value="ECO:0007669"/>
    <property type="project" value="InterPro"/>
</dbReference>
<dbReference type="InterPro" id="IPR011047">
    <property type="entry name" value="Quinoprotein_ADH-like_sf"/>
</dbReference>
<evidence type="ECO:0000259" key="1">
    <source>
        <dbReference type="Pfam" id="PF13360"/>
    </source>
</evidence>
<sequence length="616" mass="65976">MARNSVVHLVLFIAVVSVSAIAVGILVTQAGLYSQALEGESEREQASLETDLSIINDPEAGTTYDADSETVTLYVKNVGSRTLEPGDLDVLLDGEYVTATSAVVDGDDWRPGTVLEVTIDLEEPLERGIHRATVNVHGVSDTLEFTHRVVFWLEPDADGVTCDEERCVIDADEVDSLTVTMGTDPTQEDVPVEYAVNDTSVLSLESETGVTDSNGQNETVVVPEADGEASLVVDAGWDRDTLVFEVENATESDSWSQFGFDDRQSGFQRAASGPTTALEATPVYETDDWIVAGPAVSSSTVFVGSTDTKLYAVNRSTETLEWTGETNDEIRSTPAFDADSVYIGSTDGSVYAFDRGNGSEQWERPLDGEIQYSSVTLSANHLYAGTDNGTVYALDTDTGDVDWQFTEPTSAIDTSPAVVGDTVYVAAFDGQVYALDRDTGDERWSVDVAPGDHVVDGALAADDETVFVGTDDRVDAGRLHALDRETGNEKWGPVDMGRLIGSPAIADGTVFVGDYNHTAAAFDAETGDLEWSYSDDSADGEPDFAASPAVADGYIYFVDKDDGQLDSYLYVLDTETGDLESRTFLFDAPTIASPAVVDGALYVGGETNELYVVQSS</sequence>
<evidence type="ECO:0000313" key="3">
    <source>
        <dbReference type="Proteomes" id="UP001321047"/>
    </source>
</evidence>
<gene>
    <name evidence="2" type="ORF">OB919_13555</name>
</gene>
<accession>A0AAP2ZA65</accession>
<reference evidence="2 3" key="1">
    <citation type="submission" date="2022-09" db="EMBL/GenBank/DDBJ databases">
        <title>Enrichment on poylsaccharides allowed isolation of novel metabolic and taxonomic groups of Haloarchaea.</title>
        <authorList>
            <person name="Sorokin D.Y."/>
            <person name="Elcheninov A.G."/>
            <person name="Khizhniak T.V."/>
            <person name="Kolganova T.V."/>
            <person name="Kublanov I.V."/>
        </authorList>
    </citation>
    <scope>NUCLEOTIDE SEQUENCE [LARGE SCALE GENOMIC DNA]</scope>
    <source>
        <strain evidence="2 3">AArc-curdl1</strain>
    </source>
</reference>
<dbReference type="Pfam" id="PF01917">
    <property type="entry name" value="Flagellin_arch-type"/>
    <property type="match status" value="1"/>
</dbReference>
<dbReference type="PANTHER" id="PTHR34512">
    <property type="entry name" value="CELL SURFACE PROTEIN"/>
    <property type="match status" value="1"/>
</dbReference>
<dbReference type="GO" id="GO:0097588">
    <property type="term" value="P:archaeal or bacterial-type flagellum-dependent cell motility"/>
    <property type="evidence" value="ECO:0007669"/>
    <property type="project" value="InterPro"/>
</dbReference>
<dbReference type="SMART" id="SM00564">
    <property type="entry name" value="PQQ"/>
    <property type="match status" value="7"/>
</dbReference>
<comment type="caution">
    <text evidence="2">The sequence shown here is derived from an EMBL/GenBank/DDBJ whole genome shotgun (WGS) entry which is preliminary data.</text>
</comment>
<organism evidence="2 3">
    <name type="scientific">Natronosalvus hydrolyticus</name>
    <dbReference type="NCBI Taxonomy" id="2979988"/>
    <lineage>
        <taxon>Archaea</taxon>
        <taxon>Methanobacteriati</taxon>
        <taxon>Methanobacteriota</taxon>
        <taxon>Stenosarchaea group</taxon>
        <taxon>Halobacteria</taxon>
        <taxon>Halobacteriales</taxon>
        <taxon>Natrialbaceae</taxon>
        <taxon>Natronosalvus</taxon>
    </lineage>
</organism>
<dbReference type="InterPro" id="IPR002774">
    <property type="entry name" value="Flagellin_arc-type"/>
</dbReference>
<dbReference type="Pfam" id="PF13360">
    <property type="entry name" value="PQQ_2"/>
    <property type="match status" value="1"/>
</dbReference>
<dbReference type="Gene3D" id="2.130.10.10">
    <property type="entry name" value="YVTN repeat-like/Quinoprotein amine dehydrogenase"/>
    <property type="match status" value="1"/>
</dbReference>
<dbReference type="RefSeq" id="WP_342809311.1">
    <property type="nucleotide sequence ID" value="NZ_JAOPJZ010000011.1"/>
</dbReference>
<evidence type="ECO:0000313" key="2">
    <source>
        <dbReference type="EMBL" id="MCU4752990.1"/>
    </source>
</evidence>